<feature type="compositionally biased region" description="Polar residues" evidence="1">
    <location>
        <begin position="1"/>
        <end position="24"/>
    </location>
</feature>
<feature type="compositionally biased region" description="Basic and acidic residues" evidence="1">
    <location>
        <begin position="936"/>
        <end position="948"/>
    </location>
</feature>
<feature type="compositionally biased region" description="Polar residues" evidence="1">
    <location>
        <begin position="1072"/>
        <end position="1092"/>
    </location>
</feature>
<feature type="region of interest" description="Disordered" evidence="1">
    <location>
        <begin position="837"/>
        <end position="871"/>
    </location>
</feature>
<keyword evidence="4" id="KW-1185">Reference proteome</keyword>
<feature type="region of interest" description="Disordered" evidence="1">
    <location>
        <begin position="306"/>
        <end position="712"/>
    </location>
</feature>
<feature type="compositionally biased region" description="Low complexity" evidence="1">
    <location>
        <begin position="950"/>
        <end position="961"/>
    </location>
</feature>
<evidence type="ECO:0000256" key="1">
    <source>
        <dbReference type="SAM" id="MobiDB-lite"/>
    </source>
</evidence>
<evidence type="ECO:0000313" key="3">
    <source>
        <dbReference type="EMBL" id="CDP26570.1"/>
    </source>
</evidence>
<feature type="compositionally biased region" description="Polar residues" evidence="1">
    <location>
        <begin position="132"/>
        <end position="142"/>
    </location>
</feature>
<feature type="region of interest" description="Disordered" evidence="1">
    <location>
        <begin position="724"/>
        <end position="757"/>
    </location>
</feature>
<feature type="compositionally biased region" description="Basic and acidic residues" evidence="1">
    <location>
        <begin position="490"/>
        <end position="514"/>
    </location>
</feature>
<protein>
    <submittedName>
        <fullName evidence="2">Podospora anserina S mat+ genomic DNA chromosome 3, supercontig 1</fullName>
    </submittedName>
</protein>
<evidence type="ECO:0000313" key="2">
    <source>
        <dbReference type="EMBL" id="CAP61119.1"/>
    </source>
</evidence>
<feature type="compositionally biased region" description="Basic and acidic residues" evidence="1">
    <location>
        <begin position="86"/>
        <end position="97"/>
    </location>
</feature>
<reference evidence="2" key="2">
    <citation type="submission" date="2008-07" db="EMBL/GenBank/DDBJ databases">
        <authorList>
            <person name="Genoscope - CEA"/>
        </authorList>
    </citation>
    <scope>NUCLEOTIDE SEQUENCE</scope>
    <source>
        <strain evidence="2">S mat+</strain>
    </source>
</reference>
<dbReference type="RefSeq" id="XP_001903347.1">
    <property type="nucleotide sequence ID" value="XM_001903312.1"/>
</dbReference>
<gene>
    <name evidence="2" type="ORF">PODANS_3_870</name>
</gene>
<feature type="compositionally biased region" description="Basic and acidic residues" evidence="1">
    <location>
        <begin position="523"/>
        <end position="540"/>
    </location>
</feature>
<accession>B2ACF4</accession>
<dbReference type="KEGG" id="pan:PODANSg359"/>
<dbReference type="AlphaFoldDB" id="B2ACF4"/>
<feature type="compositionally biased region" description="Acidic residues" evidence="1">
    <location>
        <begin position="390"/>
        <end position="399"/>
    </location>
</feature>
<feature type="compositionally biased region" description="Basic and acidic residues" evidence="1">
    <location>
        <begin position="1153"/>
        <end position="1174"/>
    </location>
</feature>
<reference evidence="4" key="3">
    <citation type="journal article" date="2014" name="Genetics">
        <title>Maintaining two mating types: Structure of the mating type locus and its role in heterokaryosis in Podospora anserina.</title>
        <authorList>
            <person name="Grognet P."/>
            <person name="Bidard F."/>
            <person name="Kuchly C."/>
            <person name="Tong L.C.H."/>
            <person name="Coppin E."/>
            <person name="Benkhali J.A."/>
            <person name="Couloux A."/>
            <person name="Wincker P."/>
            <person name="Debuchy R."/>
            <person name="Silar P."/>
        </authorList>
    </citation>
    <scope>GENOME REANNOTATION</scope>
    <source>
        <strain evidence="4">S / ATCC MYA-4624 / DSM 980 / FGSC 10383</strain>
    </source>
</reference>
<feature type="compositionally biased region" description="Acidic residues" evidence="1">
    <location>
        <begin position="685"/>
        <end position="712"/>
    </location>
</feature>
<feature type="compositionally biased region" description="Basic and acidic residues" evidence="1">
    <location>
        <begin position="562"/>
        <end position="588"/>
    </location>
</feature>
<feature type="region of interest" description="Disordered" evidence="1">
    <location>
        <begin position="1"/>
        <end position="183"/>
    </location>
</feature>
<sequence>MVKESTLNTDANSQMQASPTNDSRPTSRQDRPLFVQPVISRSGTIIHADQLEETARAPVEPIGIPNGNTDSPDPLDSPKPDVTWWENKRREEAERALHHPATPSPSSSQNEAEDTGAPSQLPAEHGVKDADQPSSSQATPGASRQAVESDDVTQPAEETPAMPQLDMDQALSNETTRGRSQTTVDVIAAVTKAASVVSDSASEYDLSTADHPTETTVEGEKPQALQNLNVPEHEHGPEEVPLPLSATGDSFDAAGDMSFESAHEQPVRLASAISDHRRSHAGEHISFAADEEQENTHNASFELTEASVTPEHHGSKLSVNGDAASSVSSYHNQPSIEYRTTSDEPPAVGVPEGMDDSCSLTDTSEYCQHEEVSDRHHPHRPPLVHSESYTGDEGDDVDVDIPLQRVPSHQPPREEFGHEEVENDQHAVSDHETDVCHALAPVSQEQELDEHPHTPSLQVIREDEVLESTVEETVAPEPQQHGAVGLGTEDSAHAEKSIVEHDSHHGSELGHDEDVPALSSSSDHGDHTHSSYDDGSHLEDDYAQPEPITPNPLILQPFRTGDGGDRGSPVRDRDVPKLPDDVGRHGEGDAEPGVSGAGGQPGDQAHLGVLRDDGYVGGGAAEGAEEKAEESLVPGAEHVSDAALPPAGLQNEEAADDQLRRASQVSNESVEMDAAYTTTVNGEGELFDDDDDDDDDDDEGDAESDVSDIEDAYLNEEGVVDAVVAAMGPEPEDQEHTEKDAAAVKTSVDEVAEAPTEVPAEAPAELQAIVAADAPVHTSTDIPLDTVLDRPVGPTVEMPEPMAAQVEAGAHIQVPDETPFATPMEVPGQAEPKAQVLNTMGDSDGTPAVSATVPPVETPEPDHPRTSPNWVNEADDYFAELDQRQETPRLQFFEQQRTDVKTSLASDSQTASQGLSASIHNPDRPQTPDQDTELAYQEHRSTHLHSQEKQQSSPQSVRSQSTIDSAPPSPEQHTMTDTHVPVIRGLVSTQSPSYQTGRPRNNSHLTEYDNHRDESEDTPLAKWRHRESTLSMPDQPPVAPLDTTHSSKHSHASSESGDQKGGSLFQRMRNVFEQQSHASDINTSRSSHSRPISTDRHSGGGGGGGGSGLWGSGGPLSGRFGKSWSSSSNEHHHHRDYHHSPYTEAGHSPVRGTEGDHDALDERSGLLGGKEDLN</sequence>
<proteinExistence type="predicted"/>
<feature type="region of interest" description="Disordered" evidence="1">
    <location>
        <begin position="233"/>
        <end position="254"/>
    </location>
</feature>
<organism evidence="2">
    <name type="scientific">Podospora anserina (strain S / ATCC MYA-4624 / DSM 980 / FGSC 10383)</name>
    <name type="common">Pleurage anserina</name>
    <dbReference type="NCBI Taxonomy" id="515849"/>
    <lineage>
        <taxon>Eukaryota</taxon>
        <taxon>Fungi</taxon>
        <taxon>Dikarya</taxon>
        <taxon>Ascomycota</taxon>
        <taxon>Pezizomycotina</taxon>
        <taxon>Sordariomycetes</taxon>
        <taxon>Sordariomycetidae</taxon>
        <taxon>Sordariales</taxon>
        <taxon>Podosporaceae</taxon>
        <taxon>Podospora</taxon>
        <taxon>Podospora anserina</taxon>
    </lineage>
</organism>
<feature type="compositionally biased region" description="Basic and acidic residues" evidence="1">
    <location>
        <begin position="411"/>
        <end position="435"/>
    </location>
</feature>
<dbReference type="EMBL" id="FO904938">
    <property type="protein sequence ID" value="CDP26570.1"/>
    <property type="molecule type" value="Genomic_DNA"/>
</dbReference>
<reference evidence="3" key="4">
    <citation type="submission" date="2015-04" db="EMBL/GenBank/DDBJ databases">
        <title>Maintaining two mating types: Structure of the mating type locus and its role in heterokaryosis in Podospora anserina.</title>
        <authorList>
            <person name="Grognet P."/>
            <person name="Bidard F."/>
            <person name="Kuchly C."/>
            <person name="Chan Ho Tong L."/>
            <person name="Coppin E."/>
            <person name="Ait Benkhali J."/>
            <person name="Couloux A."/>
            <person name="Wincker P."/>
            <person name="Debuchy R."/>
            <person name="Silar P."/>
        </authorList>
    </citation>
    <scope>NUCLEOTIDE SEQUENCE</scope>
</reference>
<dbReference type="GeneID" id="6187406"/>
<dbReference type="OrthoDB" id="4588364at2759"/>
<feature type="region of interest" description="Disordered" evidence="1">
    <location>
        <begin position="195"/>
        <end position="221"/>
    </location>
</feature>
<feature type="compositionally biased region" description="Gly residues" evidence="1">
    <location>
        <begin position="1099"/>
        <end position="1116"/>
    </location>
</feature>
<feature type="compositionally biased region" description="Polar residues" evidence="1">
    <location>
        <begin position="987"/>
        <end position="1005"/>
    </location>
</feature>
<feature type="region of interest" description="Disordered" evidence="1">
    <location>
        <begin position="896"/>
        <end position="1174"/>
    </location>
</feature>
<feature type="compositionally biased region" description="Polar residues" evidence="1">
    <location>
        <begin position="901"/>
        <end position="919"/>
    </location>
</feature>
<feature type="compositionally biased region" description="Polar residues" evidence="1">
    <location>
        <begin position="323"/>
        <end position="339"/>
    </location>
</feature>
<feature type="compositionally biased region" description="Polar residues" evidence="1">
    <location>
        <begin position="170"/>
        <end position="183"/>
    </location>
</feature>
<reference evidence="2 4" key="1">
    <citation type="journal article" date="2008" name="Genome Biol.">
        <title>The genome sequence of the model ascomycete fungus Podospora anserina.</title>
        <authorList>
            <person name="Espagne E."/>
            <person name="Lespinet O."/>
            <person name="Malagnac F."/>
            <person name="Da Silva C."/>
            <person name="Jaillon O."/>
            <person name="Porcel B.M."/>
            <person name="Couloux A."/>
            <person name="Aury J.-M."/>
            <person name="Segurens B."/>
            <person name="Poulain J."/>
            <person name="Anthouard V."/>
            <person name="Grossetete S."/>
            <person name="Khalili H."/>
            <person name="Coppin E."/>
            <person name="Dequard-Chablat M."/>
            <person name="Picard M."/>
            <person name="Contamine V."/>
            <person name="Arnaise S."/>
            <person name="Bourdais A."/>
            <person name="Berteaux-Lecellier V."/>
            <person name="Gautheret D."/>
            <person name="de Vries R.P."/>
            <person name="Battaglia E."/>
            <person name="Coutinho P.M."/>
            <person name="Danchin E.G.J."/>
            <person name="Henrissat B."/>
            <person name="El Khoury R."/>
            <person name="Sainsard-Chanet A."/>
            <person name="Boivin A."/>
            <person name="Pinan-Lucarre B."/>
            <person name="Sellem C.H."/>
            <person name="Debuchy R."/>
            <person name="Wincker P."/>
            <person name="Weissenbach J."/>
            <person name="Silar P."/>
        </authorList>
    </citation>
    <scope>NUCLEOTIDE SEQUENCE [LARGE SCALE GENOMIC DNA]</scope>
    <source>
        <strain evidence="4">S / ATCC MYA-4624 / DSM 980 / FGSC 10383</strain>
        <strain evidence="2">S mat+</strain>
    </source>
</reference>
<dbReference type="EMBL" id="CU633448">
    <property type="protein sequence ID" value="CAP61119.1"/>
    <property type="molecule type" value="Genomic_DNA"/>
</dbReference>
<name>B2ACF4_PODAN</name>
<evidence type="ECO:0000313" key="4">
    <source>
        <dbReference type="Proteomes" id="UP000001197"/>
    </source>
</evidence>
<dbReference type="Proteomes" id="UP000001197">
    <property type="component" value="Chromosome 3"/>
</dbReference>
<dbReference type="VEuPathDB" id="FungiDB:PODANS_3_870"/>
<dbReference type="HOGENOM" id="CLU_273757_0_0_1"/>